<dbReference type="Proteomes" id="UP000195880">
    <property type="component" value="Chromosome"/>
</dbReference>
<accession>A0A1Z1WDV4</accession>
<proteinExistence type="predicted"/>
<organism evidence="1 2">
    <name type="scientific">Streptomyces alboflavus</name>
    <dbReference type="NCBI Taxonomy" id="67267"/>
    <lineage>
        <taxon>Bacteria</taxon>
        <taxon>Bacillati</taxon>
        <taxon>Actinomycetota</taxon>
        <taxon>Actinomycetes</taxon>
        <taxon>Kitasatosporales</taxon>
        <taxon>Streptomycetaceae</taxon>
        <taxon>Streptomyces</taxon>
    </lineage>
</organism>
<keyword evidence="2" id="KW-1185">Reference proteome</keyword>
<evidence type="ECO:0000313" key="1">
    <source>
        <dbReference type="EMBL" id="ARX84589.1"/>
    </source>
</evidence>
<dbReference type="AlphaFoldDB" id="A0A1Z1WDV4"/>
<dbReference type="KEGG" id="salf:SMD44_04032"/>
<evidence type="ECO:0000313" key="2">
    <source>
        <dbReference type="Proteomes" id="UP000195880"/>
    </source>
</evidence>
<reference evidence="1 2" key="1">
    <citation type="submission" date="2017-05" db="EMBL/GenBank/DDBJ databases">
        <title>Streptomyces alboflavus Genome sequencing and assembly.</title>
        <authorList>
            <person name="Wang Y."/>
            <person name="Du B."/>
            <person name="Ding Y."/>
            <person name="Liu H."/>
            <person name="Hou Q."/>
            <person name="Liu K."/>
            <person name="Wang C."/>
            <person name="Yao L."/>
        </authorList>
    </citation>
    <scope>NUCLEOTIDE SEQUENCE [LARGE SCALE GENOMIC DNA]</scope>
    <source>
        <strain evidence="1 2">MDJK44</strain>
    </source>
</reference>
<name>A0A1Z1WDV4_9ACTN</name>
<protein>
    <submittedName>
        <fullName evidence="1">Uncharacterized protein</fullName>
    </submittedName>
</protein>
<dbReference type="EMBL" id="CP021748">
    <property type="protein sequence ID" value="ARX84589.1"/>
    <property type="molecule type" value="Genomic_DNA"/>
</dbReference>
<sequence>MWLFLQDDCNGSHVVLVTGAEAGALRLFKSVYFDSDS</sequence>
<gene>
    <name evidence="1" type="ORF">SMD44_04032</name>
</gene>